<name>A0ABQ5Q2W2_9BACT</name>
<feature type="domain" description="Pterin-binding" evidence="9">
    <location>
        <begin position="9"/>
        <end position="265"/>
    </location>
</feature>
<keyword evidence="7" id="KW-0460">Magnesium</keyword>
<dbReference type="InterPro" id="IPR045031">
    <property type="entry name" value="DHP_synth-like"/>
</dbReference>
<comment type="caution">
    <text evidence="10">The sequence shown here is derived from an EMBL/GenBank/DDBJ whole genome shotgun (WGS) entry which is preliminary data.</text>
</comment>
<evidence type="ECO:0000313" key="10">
    <source>
        <dbReference type="EMBL" id="GLH68776.1"/>
    </source>
</evidence>
<dbReference type="SUPFAM" id="SSF51717">
    <property type="entry name" value="Dihydropteroate synthetase-like"/>
    <property type="match status" value="1"/>
</dbReference>
<comment type="cofactor">
    <cofactor evidence="2">
        <name>Mg(2+)</name>
        <dbReference type="ChEBI" id="CHEBI:18420"/>
    </cofactor>
</comment>
<dbReference type="PROSITE" id="PS00793">
    <property type="entry name" value="DHPS_2"/>
    <property type="match status" value="1"/>
</dbReference>
<organism evidence="10 11">
    <name type="scientific">Geothrix rubra</name>
    <dbReference type="NCBI Taxonomy" id="2927977"/>
    <lineage>
        <taxon>Bacteria</taxon>
        <taxon>Pseudomonadati</taxon>
        <taxon>Acidobacteriota</taxon>
        <taxon>Holophagae</taxon>
        <taxon>Holophagales</taxon>
        <taxon>Holophagaceae</taxon>
        <taxon>Geothrix</taxon>
    </lineage>
</organism>
<proteinExistence type="predicted"/>
<evidence type="ECO:0000313" key="11">
    <source>
        <dbReference type="Proteomes" id="UP001165089"/>
    </source>
</evidence>
<dbReference type="Pfam" id="PF00809">
    <property type="entry name" value="Pterin_bind"/>
    <property type="match status" value="1"/>
</dbReference>
<dbReference type="PANTHER" id="PTHR20941">
    <property type="entry name" value="FOLATE SYNTHESIS PROTEINS"/>
    <property type="match status" value="1"/>
</dbReference>
<reference evidence="10 11" key="1">
    <citation type="journal article" date="2023" name="Antonie Van Leeuwenhoek">
        <title>Mesoterricola silvestris gen. nov., sp. nov., Mesoterricola sediminis sp. nov., Geothrix oryzae sp. nov., Geothrix edaphica sp. nov., Geothrix rubra sp. nov., and Geothrix limicola sp. nov., six novel members of Acidobacteriota isolated from soils.</title>
        <authorList>
            <person name="Itoh H."/>
            <person name="Sugisawa Y."/>
            <person name="Mise K."/>
            <person name="Xu Z."/>
            <person name="Kuniyasu M."/>
            <person name="Ushijima N."/>
            <person name="Kawano K."/>
            <person name="Kobayashi E."/>
            <person name="Shiratori Y."/>
            <person name="Masuda Y."/>
            <person name="Senoo K."/>
        </authorList>
    </citation>
    <scope>NUCLEOTIDE SEQUENCE [LARGE SCALE GENOMIC DNA]</scope>
    <source>
        <strain evidence="10 11">Red803</strain>
    </source>
</reference>
<dbReference type="PROSITE" id="PS50972">
    <property type="entry name" value="PTERIN_BINDING"/>
    <property type="match status" value="1"/>
</dbReference>
<keyword evidence="5" id="KW-0808">Transferase</keyword>
<dbReference type="InterPro" id="IPR000489">
    <property type="entry name" value="Pterin-binding_dom"/>
</dbReference>
<dbReference type="InterPro" id="IPR006390">
    <property type="entry name" value="DHP_synth_dom"/>
</dbReference>
<evidence type="ECO:0000256" key="6">
    <source>
        <dbReference type="ARBA" id="ARBA00022723"/>
    </source>
</evidence>
<evidence type="ECO:0000256" key="7">
    <source>
        <dbReference type="ARBA" id="ARBA00022842"/>
    </source>
</evidence>
<evidence type="ECO:0000256" key="3">
    <source>
        <dbReference type="ARBA" id="ARBA00004763"/>
    </source>
</evidence>
<sequence>MWAELTSEPLFIGILNLTPDSFSDGGRFLAPAAALAQAQRLVAAGARMLDLGAESTRPGAEPLDPDTEWARLAPVIAPLRAGWPDLPLSTDTRHPEVAARALAAGVAVLNDVAGFSDPGMLDLARTADCGLIAMRSRPEGRGFLMPPYDGEGETDAERTLVELADVRDRLLGAGIAPDRLLLDPGFGFGTTFSEDLALWQALPTLPTRLDWPAGRFCIGISRKRFLAARAGRPELPPAQRDGLTAEAHAEAAAWGYRVFRTHAIG</sequence>
<dbReference type="InterPro" id="IPR011005">
    <property type="entry name" value="Dihydropteroate_synth-like_sf"/>
</dbReference>
<keyword evidence="6" id="KW-0479">Metal-binding</keyword>
<gene>
    <name evidence="10" type="primary">folP</name>
    <name evidence="10" type="ORF">GETHPA_03090</name>
</gene>
<dbReference type="EMBL" id="BSDD01000001">
    <property type="protein sequence ID" value="GLH68776.1"/>
    <property type="molecule type" value="Genomic_DNA"/>
</dbReference>
<protein>
    <recommendedName>
        <fullName evidence="4">dihydropteroate synthase</fullName>
        <ecNumber evidence="4">2.5.1.15</ecNumber>
    </recommendedName>
</protein>
<keyword evidence="11" id="KW-1185">Reference proteome</keyword>
<evidence type="ECO:0000256" key="5">
    <source>
        <dbReference type="ARBA" id="ARBA00022679"/>
    </source>
</evidence>
<evidence type="ECO:0000256" key="4">
    <source>
        <dbReference type="ARBA" id="ARBA00012458"/>
    </source>
</evidence>
<keyword evidence="8" id="KW-0289">Folate biosynthesis</keyword>
<dbReference type="Gene3D" id="3.20.20.20">
    <property type="entry name" value="Dihydropteroate synthase-like"/>
    <property type="match status" value="1"/>
</dbReference>
<comment type="catalytic activity">
    <reaction evidence="1">
        <text>(7,8-dihydropterin-6-yl)methyl diphosphate + 4-aminobenzoate = 7,8-dihydropteroate + diphosphate</text>
        <dbReference type="Rhea" id="RHEA:19949"/>
        <dbReference type="ChEBI" id="CHEBI:17836"/>
        <dbReference type="ChEBI" id="CHEBI:17839"/>
        <dbReference type="ChEBI" id="CHEBI:33019"/>
        <dbReference type="ChEBI" id="CHEBI:72950"/>
        <dbReference type="EC" id="2.5.1.15"/>
    </reaction>
</comment>
<comment type="pathway">
    <text evidence="3">Cofactor biosynthesis; tetrahydrofolate biosynthesis; 7,8-dihydrofolate from 2-amino-4-hydroxy-6-hydroxymethyl-7,8-dihydropteridine diphosphate and 4-aminobenzoate: step 1/2.</text>
</comment>
<evidence type="ECO:0000256" key="1">
    <source>
        <dbReference type="ARBA" id="ARBA00000012"/>
    </source>
</evidence>
<evidence type="ECO:0000259" key="9">
    <source>
        <dbReference type="PROSITE" id="PS50972"/>
    </source>
</evidence>
<evidence type="ECO:0000256" key="2">
    <source>
        <dbReference type="ARBA" id="ARBA00001946"/>
    </source>
</evidence>
<evidence type="ECO:0000256" key="8">
    <source>
        <dbReference type="ARBA" id="ARBA00022909"/>
    </source>
</evidence>
<dbReference type="EC" id="2.5.1.15" evidence="4"/>
<dbReference type="PANTHER" id="PTHR20941:SF1">
    <property type="entry name" value="FOLIC ACID SYNTHESIS PROTEIN FOL1"/>
    <property type="match status" value="1"/>
</dbReference>
<dbReference type="Proteomes" id="UP001165089">
    <property type="component" value="Unassembled WGS sequence"/>
</dbReference>
<accession>A0ABQ5Q2W2</accession>
<dbReference type="NCBIfam" id="TIGR01496">
    <property type="entry name" value="DHPS"/>
    <property type="match status" value="1"/>
</dbReference>
<dbReference type="RefSeq" id="WP_285722373.1">
    <property type="nucleotide sequence ID" value="NZ_BSDD01000001.1"/>
</dbReference>